<dbReference type="Gene3D" id="3.40.50.1240">
    <property type="entry name" value="Phosphoglycerate mutase-like"/>
    <property type="match status" value="1"/>
</dbReference>
<dbReference type="PANTHER" id="PTHR47623:SF1">
    <property type="entry name" value="OS09G0287300 PROTEIN"/>
    <property type="match status" value="1"/>
</dbReference>
<dbReference type="EMBL" id="VWNE01000002">
    <property type="protein sequence ID" value="KAA8486319.1"/>
    <property type="molecule type" value="Genomic_DNA"/>
</dbReference>
<accession>A0A5M9HII7</accession>
<organism evidence="2 3">
    <name type="scientific">Arcticibacter tournemirensis</name>
    <dbReference type="NCBI Taxonomy" id="699437"/>
    <lineage>
        <taxon>Bacteria</taxon>
        <taxon>Pseudomonadati</taxon>
        <taxon>Bacteroidota</taxon>
        <taxon>Sphingobacteriia</taxon>
        <taxon>Sphingobacteriales</taxon>
        <taxon>Sphingobacteriaceae</taxon>
        <taxon>Arcticibacter</taxon>
    </lineage>
</organism>
<dbReference type="Pfam" id="PF00300">
    <property type="entry name" value="His_Phos_1"/>
    <property type="match status" value="1"/>
</dbReference>
<keyword evidence="3" id="KW-1185">Reference proteome</keyword>
<dbReference type="PANTHER" id="PTHR47623">
    <property type="entry name" value="OS09G0287300 PROTEIN"/>
    <property type="match status" value="1"/>
</dbReference>
<feature type="binding site" evidence="1">
    <location>
        <position position="58"/>
    </location>
    <ligand>
        <name>substrate</name>
    </ligand>
</feature>
<evidence type="ECO:0000256" key="1">
    <source>
        <dbReference type="PIRSR" id="PIRSR613078-2"/>
    </source>
</evidence>
<reference evidence="2 3" key="1">
    <citation type="submission" date="2019-09" db="EMBL/GenBank/DDBJ databases">
        <title>Pararcticibacter amylolyticus gen. nov., sp. nov., isolated from a rottenly hemp rope, and reclassification of Pedobacter tournemirensis as Pararcticibacter tournemirensis comb. nov.</title>
        <authorList>
            <person name="Cai Y."/>
        </authorList>
    </citation>
    <scope>NUCLEOTIDE SEQUENCE [LARGE SCALE GENOMIC DNA]</scope>
    <source>
        <strain evidence="2 3">TF5-37.2-LB10</strain>
    </source>
</reference>
<proteinExistence type="predicted"/>
<name>A0A5M9HII7_9SPHI</name>
<evidence type="ECO:0000313" key="2">
    <source>
        <dbReference type="EMBL" id="KAA8486319.1"/>
    </source>
</evidence>
<dbReference type="AlphaFoldDB" id="A0A5M9HII7"/>
<sequence length="165" mass="18595">MKKILLVRHAKSDWENSELQDFDRPLNRRGQKNAPEMAGRLLKAGLIPEILVTSPALRALTTAECFADVLSIERSAIIKEPQIYEASSSTLLNIINSLDNKHHFAALIGHNPGLTNLAVNLCDSDIYNIPTCGMVLIHFPFDQWDMISYWTGDQKLYDYPKNVAE</sequence>
<dbReference type="CDD" id="cd07067">
    <property type="entry name" value="HP_PGM_like"/>
    <property type="match status" value="1"/>
</dbReference>
<dbReference type="SUPFAM" id="SSF53254">
    <property type="entry name" value="Phosphoglycerate mutase-like"/>
    <property type="match status" value="1"/>
</dbReference>
<protein>
    <submittedName>
        <fullName evidence="2">Histidine phosphatase family protein</fullName>
    </submittedName>
</protein>
<dbReference type="RefSeq" id="WP_141816123.1">
    <property type="nucleotide sequence ID" value="NZ_VFPL01000001.1"/>
</dbReference>
<dbReference type="Proteomes" id="UP000322918">
    <property type="component" value="Unassembled WGS sequence"/>
</dbReference>
<comment type="caution">
    <text evidence="2">The sequence shown here is derived from an EMBL/GenBank/DDBJ whole genome shotgun (WGS) entry which is preliminary data.</text>
</comment>
<evidence type="ECO:0000313" key="3">
    <source>
        <dbReference type="Proteomes" id="UP000322918"/>
    </source>
</evidence>
<dbReference type="OrthoDB" id="9810154at2"/>
<gene>
    <name evidence="2" type="ORF">F1649_01685</name>
</gene>
<dbReference type="InterPro" id="IPR029033">
    <property type="entry name" value="His_PPase_superfam"/>
</dbReference>
<dbReference type="InterPro" id="IPR013078">
    <property type="entry name" value="His_Pase_superF_clade-1"/>
</dbReference>